<dbReference type="PANTHER" id="PTHR43808">
    <property type="entry name" value="ACETYLORNITHINE DEACETYLASE"/>
    <property type="match status" value="1"/>
</dbReference>
<evidence type="ECO:0000256" key="4">
    <source>
        <dbReference type="ARBA" id="ARBA00022801"/>
    </source>
</evidence>
<dbReference type="PROSITE" id="PS00759">
    <property type="entry name" value="ARGE_DAPE_CPG2_2"/>
    <property type="match status" value="1"/>
</dbReference>
<dbReference type="Pfam" id="PF07687">
    <property type="entry name" value="M20_dimer"/>
    <property type="match status" value="1"/>
</dbReference>
<keyword evidence="5" id="KW-0862">Zinc</keyword>
<dbReference type="EMBL" id="CP093327">
    <property type="protein sequence ID" value="UNK47785.1"/>
    <property type="molecule type" value="Genomic_DNA"/>
</dbReference>
<evidence type="ECO:0000256" key="1">
    <source>
        <dbReference type="ARBA" id="ARBA00001947"/>
    </source>
</evidence>
<dbReference type="InterPro" id="IPR001261">
    <property type="entry name" value="ArgE/DapE_CS"/>
</dbReference>
<dbReference type="Gene3D" id="3.40.630.10">
    <property type="entry name" value="Zn peptidases"/>
    <property type="match status" value="1"/>
</dbReference>
<comment type="similarity">
    <text evidence="2">Belongs to the peptidase M20A family.</text>
</comment>
<gene>
    <name evidence="7" type="ORF">MNQ99_18855</name>
</gene>
<dbReference type="InterPro" id="IPR011650">
    <property type="entry name" value="Peptidase_M20_dimer"/>
</dbReference>
<dbReference type="Proteomes" id="UP000829069">
    <property type="component" value="Plasmid p1"/>
</dbReference>
<proteinExistence type="inferred from homology"/>
<evidence type="ECO:0000256" key="3">
    <source>
        <dbReference type="ARBA" id="ARBA00022723"/>
    </source>
</evidence>
<dbReference type="InterPro" id="IPR050072">
    <property type="entry name" value="Peptidase_M20A"/>
</dbReference>
<reference evidence="7 8" key="1">
    <citation type="submission" date="2022-03" db="EMBL/GenBank/DDBJ databases">
        <title>Isotopic signatures of nitrous oxide derived from detoxification processes.</title>
        <authorList>
            <person name="Behrendt U."/>
            <person name="Buchen C."/>
            <person name="Well R."/>
            <person name="Ulrich A."/>
            <person name="Rohe L."/>
            <person name="Kolb S."/>
            <person name="Schloter M."/>
            <person name="Horn M.A."/>
            <person name="Augustin J."/>
        </authorList>
    </citation>
    <scope>NUCLEOTIDE SEQUENCE [LARGE SCALE GENOMIC DNA]</scope>
    <source>
        <strain evidence="7 8">S4-C24</strain>
        <plasmid evidence="7 8">p1</plasmid>
    </source>
</reference>
<evidence type="ECO:0000313" key="7">
    <source>
        <dbReference type="EMBL" id="UNK47785.1"/>
    </source>
</evidence>
<evidence type="ECO:0000259" key="6">
    <source>
        <dbReference type="Pfam" id="PF07687"/>
    </source>
</evidence>
<keyword evidence="4" id="KW-0378">Hydrolase</keyword>
<dbReference type="SUPFAM" id="SSF53187">
    <property type="entry name" value="Zn-dependent exopeptidases"/>
    <property type="match status" value="1"/>
</dbReference>
<dbReference type="Pfam" id="PF01546">
    <property type="entry name" value="Peptidase_M20"/>
    <property type="match status" value="1"/>
</dbReference>
<dbReference type="SUPFAM" id="SSF55031">
    <property type="entry name" value="Bacterial exopeptidase dimerisation domain"/>
    <property type="match status" value="1"/>
</dbReference>
<accession>A0ABY3WBN2</accession>
<geneLocation type="plasmid" evidence="7 8">
    <name>p1</name>
</geneLocation>
<dbReference type="PANTHER" id="PTHR43808:SF8">
    <property type="entry name" value="PEPTIDASE M20 DIMERISATION DOMAIN-CONTAINING PROTEIN"/>
    <property type="match status" value="1"/>
</dbReference>
<protein>
    <submittedName>
        <fullName evidence="7">M20/M25/M40 family metallo-hydrolase</fullName>
    </submittedName>
</protein>
<keyword evidence="8" id="KW-1185">Reference proteome</keyword>
<dbReference type="InterPro" id="IPR036264">
    <property type="entry name" value="Bact_exopeptidase_dim_dom"/>
</dbReference>
<comment type="cofactor">
    <cofactor evidence="1">
        <name>Zn(2+)</name>
        <dbReference type="ChEBI" id="CHEBI:29105"/>
    </cofactor>
</comment>
<evidence type="ECO:0000313" key="8">
    <source>
        <dbReference type="Proteomes" id="UP000829069"/>
    </source>
</evidence>
<keyword evidence="3" id="KW-0479">Metal-binding</keyword>
<sequence length="355" mass="37690">MENNYLRFLQTLVQLETESGNLDAQHHLQSLCIDFVEQHTSDVTISRGNNYPWTLLTTGSGSAPVMFVCHSDTVPAGKAGTWSSHPFDGAIDFERGTLHGRGSVDMKGGLVAALVTLIRANVAGADVAVLLTADEEIGSIGAVVAAEGLAQLDPAFIIVPEATNNQVSLGHRGALWVKVEAQGVAAHGSRPHAGINAIKTLVRGVVDNLDAFPAASDEYLGRETVNLGYLSGGSVPNIVPDHAELSLDFRTVGDPQRILDWLGGLRGDLRITELINLAPVRAGQPPTVLRDFSPAPAAPYFTDGSVLQDRFPDAPIVIWGPGDPAMMHAIDETLDLSSLDTAIEHFWRAISGGSD</sequence>
<evidence type="ECO:0000256" key="5">
    <source>
        <dbReference type="ARBA" id="ARBA00022833"/>
    </source>
</evidence>
<name>A0ABY3WBN2_9MICC</name>
<dbReference type="InterPro" id="IPR002933">
    <property type="entry name" value="Peptidase_M20"/>
</dbReference>
<dbReference type="RefSeq" id="WP_241915484.1">
    <property type="nucleotide sequence ID" value="NZ_CP093327.1"/>
</dbReference>
<dbReference type="Gene3D" id="3.30.70.360">
    <property type="match status" value="1"/>
</dbReference>
<feature type="domain" description="Peptidase M20 dimerisation" evidence="6">
    <location>
        <begin position="170"/>
        <end position="252"/>
    </location>
</feature>
<keyword evidence="7" id="KW-0614">Plasmid</keyword>
<organism evidence="7 8">
    <name type="scientific">Arthrobacter sulfonylureivorans</name>
    <dbReference type="NCBI Taxonomy" id="2486855"/>
    <lineage>
        <taxon>Bacteria</taxon>
        <taxon>Bacillati</taxon>
        <taxon>Actinomycetota</taxon>
        <taxon>Actinomycetes</taxon>
        <taxon>Micrococcales</taxon>
        <taxon>Micrococcaceae</taxon>
        <taxon>Arthrobacter</taxon>
    </lineage>
</organism>
<evidence type="ECO:0000256" key="2">
    <source>
        <dbReference type="ARBA" id="ARBA00006247"/>
    </source>
</evidence>